<evidence type="ECO:0000259" key="1">
    <source>
        <dbReference type="Pfam" id="PF12937"/>
    </source>
</evidence>
<dbReference type="InterPro" id="IPR036047">
    <property type="entry name" value="F-box-like_dom_sf"/>
</dbReference>
<name>A0ABR3V524_HUMIN</name>
<gene>
    <name evidence="2" type="ORF">VTJ49DRAFT_4591</name>
</gene>
<keyword evidence="3" id="KW-1185">Reference proteome</keyword>
<evidence type="ECO:0000313" key="2">
    <source>
        <dbReference type="EMBL" id="KAL1836858.1"/>
    </source>
</evidence>
<feature type="domain" description="F-box" evidence="1">
    <location>
        <begin position="4"/>
        <end position="37"/>
    </location>
</feature>
<accession>A0ABR3V524</accession>
<sequence length="204" mass="22781">MPCISDLPCEIIGNILKTLGHPRSLLPALLTCRRFYTSFKESHGVEAAICRNQIPPALLPYAVAVAEASHLPPHPRPAEPVRTLLEELYDHPARLAARYRTLPLSLIRTMNQTHDVIGDFTTGFARRALASIASARSDTEPSVERPVPAPLLPSERFRFCRAFYLVELFYAALPVPGWWTSPKRRWIGFGSALRPGSMTCHKLT</sequence>
<proteinExistence type="predicted"/>
<comment type="caution">
    <text evidence="2">The sequence shown here is derived from an EMBL/GenBank/DDBJ whole genome shotgun (WGS) entry which is preliminary data.</text>
</comment>
<protein>
    <recommendedName>
        <fullName evidence="1">F-box domain-containing protein</fullName>
    </recommendedName>
</protein>
<dbReference type="InterPro" id="IPR001810">
    <property type="entry name" value="F-box_dom"/>
</dbReference>
<dbReference type="Pfam" id="PF12937">
    <property type="entry name" value="F-box-like"/>
    <property type="match status" value="1"/>
</dbReference>
<dbReference type="Proteomes" id="UP001583172">
    <property type="component" value="Unassembled WGS sequence"/>
</dbReference>
<evidence type="ECO:0000313" key="3">
    <source>
        <dbReference type="Proteomes" id="UP001583172"/>
    </source>
</evidence>
<dbReference type="SUPFAM" id="SSF81383">
    <property type="entry name" value="F-box domain"/>
    <property type="match status" value="1"/>
</dbReference>
<reference evidence="2 3" key="1">
    <citation type="journal article" date="2024" name="Commun. Biol.">
        <title>Comparative genomic analysis of thermophilic fungi reveals convergent evolutionary adaptations and gene losses.</title>
        <authorList>
            <person name="Steindorff A.S."/>
            <person name="Aguilar-Pontes M.V."/>
            <person name="Robinson A.J."/>
            <person name="Andreopoulos B."/>
            <person name="LaButti K."/>
            <person name="Kuo A."/>
            <person name="Mondo S."/>
            <person name="Riley R."/>
            <person name="Otillar R."/>
            <person name="Haridas S."/>
            <person name="Lipzen A."/>
            <person name="Grimwood J."/>
            <person name="Schmutz J."/>
            <person name="Clum A."/>
            <person name="Reid I.D."/>
            <person name="Moisan M.C."/>
            <person name="Butler G."/>
            <person name="Nguyen T.T.M."/>
            <person name="Dewar K."/>
            <person name="Conant G."/>
            <person name="Drula E."/>
            <person name="Henrissat B."/>
            <person name="Hansel C."/>
            <person name="Singer S."/>
            <person name="Hutchinson M.I."/>
            <person name="de Vries R.P."/>
            <person name="Natvig D.O."/>
            <person name="Powell A.J."/>
            <person name="Tsang A."/>
            <person name="Grigoriev I.V."/>
        </authorList>
    </citation>
    <scope>NUCLEOTIDE SEQUENCE [LARGE SCALE GENOMIC DNA]</scope>
    <source>
        <strain evidence="2 3">CBS 620.91</strain>
    </source>
</reference>
<dbReference type="EMBL" id="JAZGSY010000358">
    <property type="protein sequence ID" value="KAL1836858.1"/>
    <property type="molecule type" value="Genomic_DNA"/>
</dbReference>
<organism evidence="2 3">
    <name type="scientific">Humicola insolens</name>
    <name type="common">Soft-rot fungus</name>
    <dbReference type="NCBI Taxonomy" id="85995"/>
    <lineage>
        <taxon>Eukaryota</taxon>
        <taxon>Fungi</taxon>
        <taxon>Dikarya</taxon>
        <taxon>Ascomycota</taxon>
        <taxon>Pezizomycotina</taxon>
        <taxon>Sordariomycetes</taxon>
        <taxon>Sordariomycetidae</taxon>
        <taxon>Sordariales</taxon>
        <taxon>Chaetomiaceae</taxon>
        <taxon>Mycothermus</taxon>
    </lineage>
</organism>